<protein>
    <submittedName>
        <fullName evidence="1">Uncharacterized protein</fullName>
    </submittedName>
</protein>
<evidence type="ECO:0000313" key="1">
    <source>
        <dbReference type="EMBL" id="OGF28159.1"/>
    </source>
</evidence>
<accession>A0A1F5SNC9</accession>
<dbReference type="STRING" id="1797994.A2227_06700"/>
<gene>
    <name evidence="1" type="ORF">A2227_06700</name>
</gene>
<dbReference type="EMBL" id="MFGB01000002">
    <property type="protein sequence ID" value="OGF28159.1"/>
    <property type="molecule type" value="Genomic_DNA"/>
</dbReference>
<sequence>MKDKKAAAILMELLEKYPLNGEEKEAVRSAIGILTWSSLAESRIKAKKDKLEKSTIWNKKIA</sequence>
<comment type="caution">
    <text evidence="1">The sequence shown here is derived from an EMBL/GenBank/DDBJ whole genome shotgun (WGS) entry which is preliminary data.</text>
</comment>
<organism evidence="1 2">
    <name type="scientific">Candidatus Falkowbacteria bacterium RIFOXYA2_FULL_47_19</name>
    <dbReference type="NCBI Taxonomy" id="1797994"/>
    <lineage>
        <taxon>Bacteria</taxon>
        <taxon>Candidatus Falkowiibacteriota</taxon>
    </lineage>
</organism>
<dbReference type="Proteomes" id="UP000178367">
    <property type="component" value="Unassembled WGS sequence"/>
</dbReference>
<dbReference type="AlphaFoldDB" id="A0A1F5SNC9"/>
<evidence type="ECO:0000313" key="2">
    <source>
        <dbReference type="Proteomes" id="UP000178367"/>
    </source>
</evidence>
<reference evidence="1 2" key="1">
    <citation type="journal article" date="2016" name="Nat. Commun.">
        <title>Thousands of microbial genomes shed light on interconnected biogeochemical processes in an aquifer system.</title>
        <authorList>
            <person name="Anantharaman K."/>
            <person name="Brown C.T."/>
            <person name="Hug L.A."/>
            <person name="Sharon I."/>
            <person name="Castelle C.J."/>
            <person name="Probst A.J."/>
            <person name="Thomas B.C."/>
            <person name="Singh A."/>
            <person name="Wilkins M.J."/>
            <person name="Karaoz U."/>
            <person name="Brodie E.L."/>
            <person name="Williams K.H."/>
            <person name="Hubbard S.S."/>
            <person name="Banfield J.F."/>
        </authorList>
    </citation>
    <scope>NUCLEOTIDE SEQUENCE [LARGE SCALE GENOMIC DNA]</scope>
</reference>
<proteinExistence type="predicted"/>
<name>A0A1F5SNC9_9BACT</name>